<proteinExistence type="predicted"/>
<organism evidence="1 2">
    <name type="scientific">Polyplosphaeria fusca</name>
    <dbReference type="NCBI Taxonomy" id="682080"/>
    <lineage>
        <taxon>Eukaryota</taxon>
        <taxon>Fungi</taxon>
        <taxon>Dikarya</taxon>
        <taxon>Ascomycota</taxon>
        <taxon>Pezizomycotina</taxon>
        <taxon>Dothideomycetes</taxon>
        <taxon>Pleosporomycetidae</taxon>
        <taxon>Pleosporales</taxon>
        <taxon>Tetraplosphaeriaceae</taxon>
        <taxon>Polyplosphaeria</taxon>
    </lineage>
</organism>
<keyword evidence="2" id="KW-1185">Reference proteome</keyword>
<dbReference type="AlphaFoldDB" id="A0A9P4R1L7"/>
<evidence type="ECO:0000313" key="2">
    <source>
        <dbReference type="Proteomes" id="UP000799444"/>
    </source>
</evidence>
<accession>A0A9P4R1L7</accession>
<protein>
    <submittedName>
        <fullName evidence="1">Uncharacterized protein</fullName>
    </submittedName>
</protein>
<comment type="caution">
    <text evidence="1">The sequence shown here is derived from an EMBL/GenBank/DDBJ whole genome shotgun (WGS) entry which is preliminary data.</text>
</comment>
<sequence length="139" mass="15435">MCSSVPSDCLVAWMERGMRGACRLLCRPSLVVDSFRAKKTRQSRPGCSCPYRYVSGGIFVWMTIVDYGTRGRRHPCHCSLDLLPGAATRIYVHINFPIVSLLHRTCAICSRVAHRDSSLPLLTHFALHFPMLAAATANA</sequence>
<name>A0A9P4R1L7_9PLEO</name>
<dbReference type="EMBL" id="ML996139">
    <property type="protein sequence ID" value="KAF2735146.1"/>
    <property type="molecule type" value="Genomic_DNA"/>
</dbReference>
<reference evidence="1" key="1">
    <citation type="journal article" date="2020" name="Stud. Mycol.">
        <title>101 Dothideomycetes genomes: a test case for predicting lifestyles and emergence of pathogens.</title>
        <authorList>
            <person name="Haridas S."/>
            <person name="Albert R."/>
            <person name="Binder M."/>
            <person name="Bloem J."/>
            <person name="Labutti K."/>
            <person name="Salamov A."/>
            <person name="Andreopoulos B."/>
            <person name="Baker S."/>
            <person name="Barry K."/>
            <person name="Bills G."/>
            <person name="Bluhm B."/>
            <person name="Cannon C."/>
            <person name="Castanera R."/>
            <person name="Culley D."/>
            <person name="Daum C."/>
            <person name="Ezra D."/>
            <person name="Gonzalez J."/>
            <person name="Henrissat B."/>
            <person name="Kuo A."/>
            <person name="Liang C."/>
            <person name="Lipzen A."/>
            <person name="Lutzoni F."/>
            <person name="Magnuson J."/>
            <person name="Mondo S."/>
            <person name="Nolan M."/>
            <person name="Ohm R."/>
            <person name="Pangilinan J."/>
            <person name="Park H.-J."/>
            <person name="Ramirez L."/>
            <person name="Alfaro M."/>
            <person name="Sun H."/>
            <person name="Tritt A."/>
            <person name="Yoshinaga Y."/>
            <person name="Zwiers L.-H."/>
            <person name="Turgeon B."/>
            <person name="Goodwin S."/>
            <person name="Spatafora J."/>
            <person name="Crous P."/>
            <person name="Grigoriev I."/>
        </authorList>
    </citation>
    <scope>NUCLEOTIDE SEQUENCE</scope>
    <source>
        <strain evidence="1">CBS 125425</strain>
    </source>
</reference>
<dbReference type="Proteomes" id="UP000799444">
    <property type="component" value="Unassembled WGS sequence"/>
</dbReference>
<gene>
    <name evidence="1" type="ORF">EJ04DRAFT_220838</name>
</gene>
<evidence type="ECO:0000313" key="1">
    <source>
        <dbReference type="EMBL" id="KAF2735146.1"/>
    </source>
</evidence>